<gene>
    <name evidence="1" type="ORF">HGRIS_013083</name>
</gene>
<dbReference type="InterPro" id="IPR050960">
    <property type="entry name" value="AB_hydrolase_4_sf"/>
</dbReference>
<evidence type="ECO:0000313" key="2">
    <source>
        <dbReference type="Proteomes" id="UP001556367"/>
    </source>
</evidence>
<dbReference type="Proteomes" id="UP001556367">
    <property type="component" value="Unassembled WGS sequence"/>
</dbReference>
<dbReference type="EMBL" id="JASNQZ010000015">
    <property type="protein sequence ID" value="KAL0946922.1"/>
    <property type="molecule type" value="Genomic_DNA"/>
</dbReference>
<organism evidence="1 2">
    <name type="scientific">Hohenbuehelia grisea</name>
    <dbReference type="NCBI Taxonomy" id="104357"/>
    <lineage>
        <taxon>Eukaryota</taxon>
        <taxon>Fungi</taxon>
        <taxon>Dikarya</taxon>
        <taxon>Basidiomycota</taxon>
        <taxon>Agaricomycotina</taxon>
        <taxon>Agaricomycetes</taxon>
        <taxon>Agaricomycetidae</taxon>
        <taxon>Agaricales</taxon>
        <taxon>Pleurotineae</taxon>
        <taxon>Pleurotaceae</taxon>
        <taxon>Hohenbuehelia</taxon>
    </lineage>
</organism>
<sequence length="141" mass="15623">MGTALSLQDTATRVHFASKPTYLSSGNGDDAQISLRELVETKCRSLFTSYKPAWWLFNGHLQTIYCVLGDFTKVDQLTYDRTYLRLRDGGTIGLDFAPLDKSSVAEDVPIIVVLHGLTGGKSTLSDGARMYADLPHSFRFL</sequence>
<name>A0ABR3IUG2_9AGAR</name>
<protein>
    <submittedName>
        <fullName evidence="1">Uncharacterized protein</fullName>
    </submittedName>
</protein>
<reference evidence="2" key="1">
    <citation type="submission" date="2024-06" db="EMBL/GenBank/DDBJ databases">
        <title>Multi-omics analyses provide insights into the biosynthesis of the anticancer antibiotic pleurotin in Hohenbuehelia grisea.</title>
        <authorList>
            <person name="Weaver J.A."/>
            <person name="Alberti F."/>
        </authorList>
    </citation>
    <scope>NUCLEOTIDE SEQUENCE [LARGE SCALE GENOMIC DNA]</scope>
    <source>
        <strain evidence="2">T-177</strain>
    </source>
</reference>
<dbReference type="PANTHER" id="PTHR10794:SF63">
    <property type="entry name" value="ALPHA_BETA HYDROLASE 1, ISOFORM A"/>
    <property type="match status" value="1"/>
</dbReference>
<evidence type="ECO:0000313" key="1">
    <source>
        <dbReference type="EMBL" id="KAL0946922.1"/>
    </source>
</evidence>
<comment type="caution">
    <text evidence="1">The sequence shown here is derived from an EMBL/GenBank/DDBJ whole genome shotgun (WGS) entry which is preliminary data.</text>
</comment>
<accession>A0ABR3IUG2</accession>
<proteinExistence type="predicted"/>
<keyword evidence="2" id="KW-1185">Reference proteome</keyword>
<dbReference type="PANTHER" id="PTHR10794">
    <property type="entry name" value="ABHYDROLASE DOMAIN-CONTAINING PROTEIN"/>
    <property type="match status" value="1"/>
</dbReference>